<reference evidence="1 2" key="1">
    <citation type="journal article" date="2008" name="Proc. Natl. Acad. Sci. U.S.A.">
        <title>Niche adaptation and genome expansion in the chlorophyll d-producing cyanobacterium Acaryochloris marina.</title>
        <authorList>
            <person name="Swingley W.D."/>
            <person name="Chen M."/>
            <person name="Cheung P.C."/>
            <person name="Conrad A.L."/>
            <person name="Dejesa L.C."/>
            <person name="Hao J."/>
            <person name="Honchak B.M."/>
            <person name="Karbach L.E."/>
            <person name="Kurdoglu A."/>
            <person name="Lahiri S."/>
            <person name="Mastrian S.D."/>
            <person name="Miyashita H."/>
            <person name="Page L."/>
            <person name="Ramakrishna P."/>
            <person name="Satoh S."/>
            <person name="Sattley W.M."/>
            <person name="Shimada Y."/>
            <person name="Taylor H.L."/>
            <person name="Tomo T."/>
            <person name="Tsuchiya T."/>
            <person name="Wang Z.T."/>
            <person name="Raymond J."/>
            <person name="Mimuro M."/>
            <person name="Blankenship R.E."/>
            <person name="Touchman J.W."/>
        </authorList>
    </citation>
    <scope>NUCLEOTIDE SEQUENCE [LARGE SCALE GENOMIC DNA]</scope>
    <source>
        <strain evidence="2">MBIC 11017</strain>
    </source>
</reference>
<dbReference type="EMBL" id="CP000828">
    <property type="protein sequence ID" value="ABW26700.1"/>
    <property type="molecule type" value="Genomic_DNA"/>
</dbReference>
<dbReference type="OrthoDB" id="6297335at2"/>
<dbReference type="eggNOG" id="ENOG5031A7A">
    <property type="taxonomic scope" value="Bacteria"/>
</dbReference>
<dbReference type="AlphaFoldDB" id="B0CB61"/>
<dbReference type="HOGENOM" id="CLU_152355_0_0_3"/>
<dbReference type="Proteomes" id="UP000000268">
    <property type="component" value="Chromosome"/>
</dbReference>
<dbReference type="KEGG" id="amr:AM1_1679"/>
<accession>B0CB61</accession>
<organism evidence="1 2">
    <name type="scientific">Acaryochloris marina (strain MBIC 11017)</name>
    <dbReference type="NCBI Taxonomy" id="329726"/>
    <lineage>
        <taxon>Bacteria</taxon>
        <taxon>Bacillati</taxon>
        <taxon>Cyanobacteriota</taxon>
        <taxon>Cyanophyceae</taxon>
        <taxon>Acaryochloridales</taxon>
        <taxon>Acaryochloridaceae</taxon>
        <taxon>Acaryochloris</taxon>
    </lineage>
</organism>
<dbReference type="RefSeq" id="WP_012162217.1">
    <property type="nucleotide sequence ID" value="NC_009925.1"/>
</dbReference>
<evidence type="ECO:0000313" key="2">
    <source>
        <dbReference type="Proteomes" id="UP000000268"/>
    </source>
</evidence>
<proteinExistence type="predicted"/>
<dbReference type="STRING" id="329726.AM1_1679"/>
<sequence length="140" mass="15761">MQRKTQYLNTDLELRSHEPLTTLCHEFEKTCCILNHTQADNGHWHAIIESNLSEDSGANLAIQAMLAVLPQLSAQAKRQWDNCYLREFDLGFECGDTWAYPYALTAESVRLIAEANCSLSVTLYPFRTSDAGGNKSLSFN</sequence>
<protein>
    <submittedName>
        <fullName evidence="1">Uncharacterized protein</fullName>
    </submittedName>
</protein>
<name>B0CB61_ACAM1</name>
<evidence type="ECO:0000313" key="1">
    <source>
        <dbReference type="EMBL" id="ABW26700.1"/>
    </source>
</evidence>
<gene>
    <name evidence="1" type="ordered locus">AM1_1679</name>
</gene>
<keyword evidence="2" id="KW-1185">Reference proteome</keyword>